<gene>
    <name evidence="2" type="ORF">SDC9_115328</name>
</gene>
<evidence type="ECO:0000313" key="2">
    <source>
        <dbReference type="EMBL" id="MPM68396.1"/>
    </source>
</evidence>
<sequence length="121" mass="13937">MKKMRFLMPLGFLAMAAVFSAAVMLLWNALIPTMFGLAVINFWQALGLFVLARILFGGFGHRGMMGGTRGMRRDNPIHEKWMKMTDEQRKEFINRKREHMHRGHFLGGGFDFDGDSKKDNE</sequence>
<keyword evidence="1" id="KW-0472">Membrane</keyword>
<accession>A0A645BSP6</accession>
<name>A0A645BSP6_9ZZZZ</name>
<feature type="transmembrane region" description="Helical" evidence="1">
    <location>
        <begin position="7"/>
        <end position="27"/>
    </location>
</feature>
<dbReference type="EMBL" id="VSSQ01022235">
    <property type="protein sequence ID" value="MPM68396.1"/>
    <property type="molecule type" value="Genomic_DNA"/>
</dbReference>
<protein>
    <submittedName>
        <fullName evidence="2">Uncharacterized protein</fullName>
    </submittedName>
</protein>
<evidence type="ECO:0000256" key="1">
    <source>
        <dbReference type="SAM" id="Phobius"/>
    </source>
</evidence>
<organism evidence="2">
    <name type="scientific">bioreactor metagenome</name>
    <dbReference type="NCBI Taxonomy" id="1076179"/>
    <lineage>
        <taxon>unclassified sequences</taxon>
        <taxon>metagenomes</taxon>
        <taxon>ecological metagenomes</taxon>
    </lineage>
</organism>
<keyword evidence="1" id="KW-1133">Transmembrane helix</keyword>
<comment type="caution">
    <text evidence="2">The sequence shown here is derived from an EMBL/GenBank/DDBJ whole genome shotgun (WGS) entry which is preliminary data.</text>
</comment>
<dbReference type="AlphaFoldDB" id="A0A645BSP6"/>
<keyword evidence="1" id="KW-0812">Transmembrane</keyword>
<feature type="transmembrane region" description="Helical" evidence="1">
    <location>
        <begin position="33"/>
        <end position="56"/>
    </location>
</feature>
<proteinExistence type="predicted"/>
<reference evidence="2" key="1">
    <citation type="submission" date="2019-08" db="EMBL/GenBank/DDBJ databases">
        <authorList>
            <person name="Kucharzyk K."/>
            <person name="Murdoch R.W."/>
            <person name="Higgins S."/>
            <person name="Loffler F."/>
        </authorList>
    </citation>
    <scope>NUCLEOTIDE SEQUENCE</scope>
</reference>